<accession>A0A7J0HE29</accession>
<dbReference type="AlphaFoldDB" id="A0A7J0HE29"/>
<comment type="caution">
    <text evidence="6">The sequence shown here is derived from an EMBL/GenBank/DDBJ whole genome shotgun (WGS) entry which is preliminary data.</text>
</comment>
<evidence type="ECO:0000256" key="3">
    <source>
        <dbReference type="ARBA" id="ARBA00024186"/>
    </source>
</evidence>
<dbReference type="GO" id="GO:0006997">
    <property type="term" value="P:nucleus organization"/>
    <property type="evidence" value="ECO:0007669"/>
    <property type="project" value="InterPro"/>
</dbReference>
<keyword evidence="1" id="KW-0175">Coiled coil</keyword>
<proteinExistence type="inferred from homology"/>
<evidence type="ECO:0000256" key="4">
    <source>
        <dbReference type="ARBA" id="ARBA00024208"/>
    </source>
</evidence>
<dbReference type="EMBL" id="BJWL01000029">
    <property type="protein sequence ID" value="GFZ21318.1"/>
    <property type="molecule type" value="Genomic_DNA"/>
</dbReference>
<evidence type="ECO:0000313" key="6">
    <source>
        <dbReference type="EMBL" id="GFZ21318.1"/>
    </source>
</evidence>
<sequence>MEVIEGGGVVGRAGDDEEGLGVSELKREFEKAFVEMYVLDVDIEDKSLELEEKSHAAAKLAKASGKSLEWERKSQELVSRESALQKKREREAHDATIRKHREELWDWHKKLQDVDESLRKCQRFIIRREVTVNEMGRTLKKKETALEKAQSEIESTNRNLKKK</sequence>
<dbReference type="Proteomes" id="UP000585474">
    <property type="component" value="Unassembled WGS sequence"/>
</dbReference>
<organism evidence="6 7">
    <name type="scientific">Actinidia rufa</name>
    <dbReference type="NCBI Taxonomy" id="165716"/>
    <lineage>
        <taxon>Eukaryota</taxon>
        <taxon>Viridiplantae</taxon>
        <taxon>Streptophyta</taxon>
        <taxon>Embryophyta</taxon>
        <taxon>Tracheophyta</taxon>
        <taxon>Spermatophyta</taxon>
        <taxon>Magnoliopsida</taxon>
        <taxon>eudicotyledons</taxon>
        <taxon>Gunneridae</taxon>
        <taxon>Pentapetalae</taxon>
        <taxon>asterids</taxon>
        <taxon>Ericales</taxon>
        <taxon>Actinidiaceae</taxon>
        <taxon>Actinidia</taxon>
    </lineage>
</organism>
<gene>
    <name evidence="6" type="ORF">Acr_29g0004800</name>
</gene>
<feature type="region of interest" description="Disordered" evidence="5">
    <location>
        <begin position="143"/>
        <end position="163"/>
    </location>
</feature>
<evidence type="ECO:0000256" key="2">
    <source>
        <dbReference type="ARBA" id="ARBA00023242"/>
    </source>
</evidence>
<reference evidence="6 7" key="1">
    <citation type="submission" date="2019-07" db="EMBL/GenBank/DDBJ databases">
        <title>De Novo Assembly of kiwifruit Actinidia rufa.</title>
        <authorList>
            <person name="Sugita-Konishi S."/>
            <person name="Sato K."/>
            <person name="Mori E."/>
            <person name="Abe Y."/>
            <person name="Kisaki G."/>
            <person name="Hamano K."/>
            <person name="Suezawa K."/>
            <person name="Otani M."/>
            <person name="Fukuda T."/>
            <person name="Manabe T."/>
            <person name="Gomi K."/>
            <person name="Tabuchi M."/>
            <person name="Akimitsu K."/>
            <person name="Kataoka I."/>
        </authorList>
    </citation>
    <scope>NUCLEOTIDE SEQUENCE [LARGE SCALE GENOMIC DNA]</scope>
    <source>
        <strain evidence="7">cv. Fuchu</strain>
    </source>
</reference>
<evidence type="ECO:0000256" key="5">
    <source>
        <dbReference type="SAM" id="MobiDB-lite"/>
    </source>
</evidence>
<keyword evidence="7" id="KW-1185">Reference proteome</keyword>
<keyword evidence="2" id="KW-0539">Nucleus</keyword>
<dbReference type="GO" id="GO:0005652">
    <property type="term" value="C:nuclear lamina"/>
    <property type="evidence" value="ECO:0007669"/>
    <property type="project" value="UniProtKB-SubCell"/>
</dbReference>
<evidence type="ECO:0000313" key="7">
    <source>
        <dbReference type="Proteomes" id="UP000585474"/>
    </source>
</evidence>
<comment type="subcellular location">
    <subcellularLocation>
        <location evidence="3">Nucleus lamina</location>
    </subcellularLocation>
</comment>
<dbReference type="PANTHER" id="PTHR31908:SF9">
    <property type="entry name" value="PROTEIN CROWDED NUCLEI 3"/>
    <property type="match status" value="1"/>
</dbReference>
<protein>
    <submittedName>
        <fullName evidence="6">Uncharacterized protein</fullName>
    </submittedName>
</protein>
<dbReference type="PANTHER" id="PTHR31908">
    <property type="entry name" value="PROTEIN CROWDED NUCLEI 4"/>
    <property type="match status" value="1"/>
</dbReference>
<evidence type="ECO:0000256" key="1">
    <source>
        <dbReference type="ARBA" id="ARBA00023054"/>
    </source>
</evidence>
<feature type="compositionally biased region" description="Polar residues" evidence="5">
    <location>
        <begin position="152"/>
        <end position="163"/>
    </location>
</feature>
<comment type="similarity">
    <text evidence="4">Belongs to the CRWN family.</text>
</comment>
<name>A0A7J0HE29_9ERIC</name>
<dbReference type="InterPro" id="IPR040418">
    <property type="entry name" value="CRWN"/>
</dbReference>